<organism evidence="2 3">
    <name type="scientific">Psylliodes chrysocephalus</name>
    <dbReference type="NCBI Taxonomy" id="3402493"/>
    <lineage>
        <taxon>Eukaryota</taxon>
        <taxon>Metazoa</taxon>
        <taxon>Ecdysozoa</taxon>
        <taxon>Arthropoda</taxon>
        <taxon>Hexapoda</taxon>
        <taxon>Insecta</taxon>
        <taxon>Pterygota</taxon>
        <taxon>Neoptera</taxon>
        <taxon>Endopterygota</taxon>
        <taxon>Coleoptera</taxon>
        <taxon>Polyphaga</taxon>
        <taxon>Cucujiformia</taxon>
        <taxon>Chrysomeloidea</taxon>
        <taxon>Chrysomelidae</taxon>
        <taxon>Galerucinae</taxon>
        <taxon>Alticini</taxon>
        <taxon>Psylliodes</taxon>
    </lineage>
</organism>
<dbReference type="Proteomes" id="UP001153636">
    <property type="component" value="Chromosome 8"/>
</dbReference>
<feature type="region of interest" description="Disordered" evidence="1">
    <location>
        <begin position="1"/>
        <end position="54"/>
    </location>
</feature>
<dbReference type="OrthoDB" id="8918678at2759"/>
<dbReference type="AlphaFoldDB" id="A0A9P0DC33"/>
<evidence type="ECO:0000313" key="2">
    <source>
        <dbReference type="EMBL" id="CAH1114160.1"/>
    </source>
</evidence>
<gene>
    <name evidence="2" type="ORF">PSYICH_LOCUS14633</name>
</gene>
<evidence type="ECO:0000313" key="3">
    <source>
        <dbReference type="Proteomes" id="UP001153636"/>
    </source>
</evidence>
<sequence length="263" mass="30486">MQVATSLRKRLTTNNLNPMILSPDDDMQTRKLKKERKSSRSVESVGYNRSCSSRDSSDLEVETYIGRRRQKNVSYKDEEKSQLICYKDNTQIITIKNDSKHTRYNTFDMKCNDRKGTLVKYKSLDIPDAKTVIKYLEPKSKVSISAEDFTSDYKVTKFDKKRHKHDIITDTVDAWAKKGGRYVFSNLKNSIFKAGTEKEKEVLFKPLVFGGTYPIDFPTFDNKTIARGLELRSNKNKKVTNNCQMPQMREYGPARTFDIDQPI</sequence>
<proteinExistence type="predicted"/>
<reference evidence="2" key="1">
    <citation type="submission" date="2022-01" db="EMBL/GenBank/DDBJ databases">
        <authorList>
            <person name="King R."/>
        </authorList>
    </citation>
    <scope>NUCLEOTIDE SEQUENCE</scope>
</reference>
<keyword evidence="3" id="KW-1185">Reference proteome</keyword>
<protein>
    <submittedName>
        <fullName evidence="2">Uncharacterized protein</fullName>
    </submittedName>
</protein>
<accession>A0A9P0DC33</accession>
<evidence type="ECO:0000256" key="1">
    <source>
        <dbReference type="SAM" id="MobiDB-lite"/>
    </source>
</evidence>
<name>A0A9P0DC33_9CUCU</name>
<dbReference type="EMBL" id="OV651820">
    <property type="protein sequence ID" value="CAH1114160.1"/>
    <property type="molecule type" value="Genomic_DNA"/>
</dbReference>
<feature type="compositionally biased region" description="Basic residues" evidence="1">
    <location>
        <begin position="30"/>
        <end position="39"/>
    </location>
</feature>